<dbReference type="RefSeq" id="WP_070049948.1">
    <property type="nucleotide sequence ID" value="NZ_CBCSDO010000009.1"/>
</dbReference>
<sequence length="813" mass="84324">MNKLALSIAVAVALGLTACGDSLQDIKDDAQANPIIPLSRVVFDPGASTPRLSVPNDLLFQGTTDGTLTLDAGDSPDYTNPQVALGALDGWSTQNPFAIDIDFTAGVSLDATSASQPGAVKIFEMLMGDPASSDESCRAVPRGFACKAVGELTFGQDFYTAANGNSVAVIPLKPLKPKTSYMVVLTSVLQDSAGNTIAPSTSYELVKQDFATKPLSTESQRNLQQLINGFENAVAAQGVNKDTIIYTAAMTTQSAGDVLASIKGLMAPSPLNNNTPPVLMASNTGMLVSDIIFPGQTIADTPADPRFMFKLARYYSGTIKLPYYLGEPTEANPLAPLNTRWLARCDSGAIIAALPASMKPETPVSANDAYCQGASGGALRDLTQYDAEGNVTSKLDKARHLTKFNTIPATNSMQTLDVQITVPNTDYPSITMPEAGWPVVILQHGITSKKGDMLAVTGALSSQGFATVAIDHPLHGTRGYSVEVPAADGTTKTVVINASTNSATDYMNLSNLLVTRDNLRQSIADMLGLRLGLNFAQGVDLDMSNVQFLGHSLGAITGTSMVAMANSPTGNPALDGLYNIKTAALAMPGGAIANFLLDSPSFGPLIKSSVMLGAGGATAQSYIDFATVNNGCGKALVPPFAACYPPFVEYLQQTGNTAALTALNTAFTKFAFAAQTVTDAGDPNNYAQRLVVSGTPSYLIEVVGDGVDNLPDQVVPNGFANPLAALQAGKMPLAGTEPLARLLAATAIPDTAGPALLEGNAIARFAAGDHSSILSPATSAAATTEMQKQTVSFFVSQGAAVVVNDASVIAPAN</sequence>
<dbReference type="Proteomes" id="UP000242258">
    <property type="component" value="Unassembled WGS sequence"/>
</dbReference>
<evidence type="ECO:0000313" key="3">
    <source>
        <dbReference type="Proteomes" id="UP000242258"/>
    </source>
</evidence>
<comment type="caution">
    <text evidence="2">The sequence shown here is derived from an EMBL/GenBank/DDBJ whole genome shotgun (WGS) entry which is preliminary data.</text>
</comment>
<dbReference type="NCBIfam" id="TIGR03502">
    <property type="entry name" value="lipase_Pla1_cef"/>
    <property type="match status" value="1"/>
</dbReference>
<dbReference type="Pfam" id="PF12262">
    <property type="entry name" value="Lipase_bact_N"/>
    <property type="match status" value="1"/>
</dbReference>
<organism evidence="2 3">
    <name type="scientific">Rheinheimera salexigens</name>
    <dbReference type="NCBI Taxonomy" id="1628148"/>
    <lineage>
        <taxon>Bacteria</taxon>
        <taxon>Pseudomonadati</taxon>
        <taxon>Pseudomonadota</taxon>
        <taxon>Gammaproteobacteria</taxon>
        <taxon>Chromatiales</taxon>
        <taxon>Chromatiaceae</taxon>
        <taxon>Rheinheimera</taxon>
    </lineage>
</organism>
<dbReference type="EMBL" id="MKEK01000001">
    <property type="protein sequence ID" value="OEY70394.1"/>
    <property type="molecule type" value="Genomic_DNA"/>
</dbReference>
<reference evidence="3" key="1">
    <citation type="submission" date="2016-09" db="EMBL/GenBank/DDBJ databases">
        <authorList>
            <person name="Wan X."/>
            <person name="Hou S."/>
        </authorList>
    </citation>
    <scope>NUCLEOTIDE SEQUENCE [LARGE SCALE GENOMIC DNA]</scope>
    <source>
        <strain evidence="3">KH87</strain>
    </source>
</reference>
<keyword evidence="3" id="KW-1185">Reference proteome</keyword>
<evidence type="ECO:0000259" key="1">
    <source>
        <dbReference type="Pfam" id="PF12262"/>
    </source>
</evidence>
<accession>A0A1E7Q883</accession>
<dbReference type="InterPro" id="IPR025920">
    <property type="entry name" value="Lipase_bact_N"/>
</dbReference>
<dbReference type="InterPro" id="IPR029058">
    <property type="entry name" value="AB_hydrolase_fold"/>
</dbReference>
<dbReference type="SUPFAM" id="SSF53474">
    <property type="entry name" value="alpha/beta-Hydrolases"/>
    <property type="match status" value="1"/>
</dbReference>
<dbReference type="AlphaFoldDB" id="A0A1E7Q883"/>
<feature type="domain" description="Bacterial virulence factor lipase N-terminal" evidence="1">
    <location>
        <begin position="62"/>
        <end position="268"/>
    </location>
</feature>
<dbReference type="Gene3D" id="3.40.50.1820">
    <property type="entry name" value="alpha/beta hydrolase"/>
    <property type="match status" value="1"/>
</dbReference>
<dbReference type="PROSITE" id="PS51257">
    <property type="entry name" value="PROKAR_LIPOPROTEIN"/>
    <property type="match status" value="1"/>
</dbReference>
<dbReference type="STRING" id="1628148.BI198_13025"/>
<evidence type="ECO:0000313" key="2">
    <source>
        <dbReference type="EMBL" id="OEY70394.1"/>
    </source>
</evidence>
<dbReference type="OrthoDB" id="5477453at2"/>
<name>A0A1E7Q883_9GAMM</name>
<dbReference type="InterPro" id="IPR020009">
    <property type="entry name" value="VolA/Pla-1/cef"/>
</dbReference>
<proteinExistence type="predicted"/>
<gene>
    <name evidence="2" type="ORF">BI198_13025</name>
</gene>
<protein>
    <submittedName>
        <fullName evidence="2">Lipase</fullName>
    </submittedName>
</protein>